<accession>A0A919PI20</accession>
<name>A0A919PI20_9ACTN</name>
<dbReference type="Gene3D" id="2.30.110.10">
    <property type="entry name" value="Electron Transport, Fmn-binding Protein, Chain A"/>
    <property type="match status" value="1"/>
</dbReference>
<dbReference type="AlphaFoldDB" id="A0A919PI20"/>
<dbReference type="InterPro" id="IPR050268">
    <property type="entry name" value="NADH-dep_flavin_reductase"/>
</dbReference>
<reference evidence="4" key="1">
    <citation type="submission" date="2021-01" db="EMBL/GenBank/DDBJ databases">
        <title>Whole genome shotgun sequence of Dactylosporangium siamense NBRC 106093.</title>
        <authorList>
            <person name="Komaki H."/>
            <person name="Tamura T."/>
        </authorList>
    </citation>
    <scope>NUCLEOTIDE SEQUENCE</scope>
    <source>
        <strain evidence="4">NBRC 106093</strain>
    </source>
</reference>
<evidence type="ECO:0000256" key="2">
    <source>
        <dbReference type="ARBA" id="ARBA00023002"/>
    </source>
</evidence>
<evidence type="ECO:0000313" key="4">
    <source>
        <dbReference type="EMBL" id="GIG44059.1"/>
    </source>
</evidence>
<keyword evidence="2" id="KW-0560">Oxidoreductase</keyword>
<dbReference type="RefSeq" id="WP_203845904.1">
    <property type="nucleotide sequence ID" value="NZ_BAAAVW010000006.1"/>
</dbReference>
<gene>
    <name evidence="4" type="ORF">Dsi01nite_021000</name>
</gene>
<dbReference type="GO" id="GO:0042602">
    <property type="term" value="F:riboflavin reductase (NADPH) activity"/>
    <property type="evidence" value="ECO:0007669"/>
    <property type="project" value="TreeGrafter"/>
</dbReference>
<comment type="caution">
    <text evidence="4">The sequence shown here is derived from an EMBL/GenBank/DDBJ whole genome shotgun (WGS) entry which is preliminary data.</text>
</comment>
<dbReference type="SMART" id="SM00903">
    <property type="entry name" value="Flavin_Reduct"/>
    <property type="match status" value="1"/>
</dbReference>
<comment type="similarity">
    <text evidence="1">Belongs to the non-flavoprotein flavin reductase family.</text>
</comment>
<protein>
    <submittedName>
        <fullName evidence="4">Oxidoreductase</fullName>
    </submittedName>
</protein>
<dbReference type="Proteomes" id="UP000660611">
    <property type="component" value="Unassembled WGS sequence"/>
</dbReference>
<dbReference type="SUPFAM" id="SSF50475">
    <property type="entry name" value="FMN-binding split barrel"/>
    <property type="match status" value="1"/>
</dbReference>
<feature type="domain" description="Flavin reductase like" evidence="3">
    <location>
        <begin position="16"/>
        <end position="159"/>
    </location>
</feature>
<organism evidence="4 5">
    <name type="scientific">Dactylosporangium siamense</name>
    <dbReference type="NCBI Taxonomy" id="685454"/>
    <lineage>
        <taxon>Bacteria</taxon>
        <taxon>Bacillati</taxon>
        <taxon>Actinomycetota</taxon>
        <taxon>Actinomycetes</taxon>
        <taxon>Micromonosporales</taxon>
        <taxon>Micromonosporaceae</taxon>
        <taxon>Dactylosporangium</taxon>
    </lineage>
</organism>
<dbReference type="PANTHER" id="PTHR30466">
    <property type="entry name" value="FLAVIN REDUCTASE"/>
    <property type="match status" value="1"/>
</dbReference>
<keyword evidence="5" id="KW-1185">Reference proteome</keyword>
<dbReference type="PANTHER" id="PTHR30466:SF11">
    <property type="entry name" value="FLAVIN-DEPENDENT MONOOXYGENASE, REDUCTASE SUBUNIT HSAB"/>
    <property type="match status" value="1"/>
</dbReference>
<evidence type="ECO:0000256" key="1">
    <source>
        <dbReference type="ARBA" id="ARBA00008898"/>
    </source>
</evidence>
<dbReference type="Pfam" id="PF01613">
    <property type="entry name" value="Flavin_Reduct"/>
    <property type="match status" value="1"/>
</dbReference>
<dbReference type="EMBL" id="BONQ01000030">
    <property type="protein sequence ID" value="GIG44059.1"/>
    <property type="molecule type" value="Genomic_DNA"/>
</dbReference>
<dbReference type="GO" id="GO:0010181">
    <property type="term" value="F:FMN binding"/>
    <property type="evidence" value="ECO:0007669"/>
    <property type="project" value="InterPro"/>
</dbReference>
<evidence type="ECO:0000259" key="3">
    <source>
        <dbReference type="SMART" id="SM00903"/>
    </source>
</evidence>
<sequence>MDTHTAPHPADLRRVFGAFPTGVTAIAAFVDGSPVGLAASSFTSVSLDPPLASVCIARTSTTWPVLRRAERLGVSVLSADQEHLGRQLSSRTGDRFTGATWRASNFGEILFDGACAWLDCSIDRELPAGDHDIVLLRIHDLHADRGAEPLVFHQSSFGRLHRAA</sequence>
<dbReference type="InterPro" id="IPR002563">
    <property type="entry name" value="Flavin_Rdtase-like_dom"/>
</dbReference>
<proteinExistence type="inferred from homology"/>
<dbReference type="InterPro" id="IPR012349">
    <property type="entry name" value="Split_barrel_FMN-bd"/>
</dbReference>
<evidence type="ECO:0000313" key="5">
    <source>
        <dbReference type="Proteomes" id="UP000660611"/>
    </source>
</evidence>